<comment type="similarity">
    <text evidence="2">Belongs to the MscS (TC 1.A.23) family.</text>
</comment>
<feature type="transmembrane region" description="Helical" evidence="7">
    <location>
        <begin position="22"/>
        <end position="50"/>
    </location>
</feature>
<dbReference type="InterPro" id="IPR011066">
    <property type="entry name" value="MscS_channel_C_sf"/>
</dbReference>
<evidence type="ECO:0000256" key="4">
    <source>
        <dbReference type="ARBA" id="ARBA00022692"/>
    </source>
</evidence>
<evidence type="ECO:0000256" key="2">
    <source>
        <dbReference type="ARBA" id="ARBA00008017"/>
    </source>
</evidence>
<protein>
    <submittedName>
        <fullName evidence="9">Small conductance mechanosensitive channel</fullName>
    </submittedName>
</protein>
<evidence type="ECO:0000259" key="8">
    <source>
        <dbReference type="Pfam" id="PF00924"/>
    </source>
</evidence>
<dbReference type="PANTHER" id="PTHR30221:SF1">
    <property type="entry name" value="SMALL-CONDUCTANCE MECHANOSENSITIVE CHANNEL"/>
    <property type="match status" value="1"/>
</dbReference>
<evidence type="ECO:0000256" key="1">
    <source>
        <dbReference type="ARBA" id="ARBA00004651"/>
    </source>
</evidence>
<dbReference type="EMBL" id="FQUO01000019">
    <property type="protein sequence ID" value="SHG13937.1"/>
    <property type="molecule type" value="Genomic_DNA"/>
</dbReference>
<dbReference type="Pfam" id="PF00924">
    <property type="entry name" value="MS_channel_2nd"/>
    <property type="match status" value="1"/>
</dbReference>
<keyword evidence="5 7" id="KW-1133">Transmembrane helix</keyword>
<dbReference type="Pfam" id="PF05552">
    <property type="entry name" value="MS_channel_1st_1"/>
    <property type="match status" value="1"/>
</dbReference>
<comment type="subcellular location">
    <subcellularLocation>
        <location evidence="1">Cell membrane</location>
        <topology evidence="1">Multi-pass membrane protein</topology>
    </subcellularLocation>
</comment>
<dbReference type="PANTHER" id="PTHR30221">
    <property type="entry name" value="SMALL-CONDUCTANCE MECHANOSENSITIVE CHANNEL"/>
    <property type="match status" value="1"/>
</dbReference>
<dbReference type="Proteomes" id="UP000184368">
    <property type="component" value="Unassembled WGS sequence"/>
</dbReference>
<evidence type="ECO:0000313" key="10">
    <source>
        <dbReference type="Proteomes" id="UP000184368"/>
    </source>
</evidence>
<keyword evidence="3" id="KW-1003">Cell membrane</keyword>
<accession>A0A1M5HDD3</accession>
<dbReference type="InterPro" id="IPR023408">
    <property type="entry name" value="MscS_beta-dom_sf"/>
</dbReference>
<keyword evidence="4 7" id="KW-0812">Transmembrane</keyword>
<feature type="transmembrane region" description="Helical" evidence="7">
    <location>
        <begin position="97"/>
        <end position="129"/>
    </location>
</feature>
<dbReference type="SUPFAM" id="SSF82689">
    <property type="entry name" value="Mechanosensitive channel protein MscS (YggB), C-terminal domain"/>
    <property type="match status" value="1"/>
</dbReference>
<dbReference type="InterPro" id="IPR008910">
    <property type="entry name" value="MSC_TM_helix"/>
</dbReference>
<name>A0A1M5HDD3_9BACT</name>
<evidence type="ECO:0000256" key="5">
    <source>
        <dbReference type="ARBA" id="ARBA00022989"/>
    </source>
</evidence>
<dbReference type="GO" id="GO:0005886">
    <property type="term" value="C:plasma membrane"/>
    <property type="evidence" value="ECO:0007669"/>
    <property type="project" value="UniProtKB-SubCell"/>
</dbReference>
<sequence>MQPTCLGPTFVAMNWESFYDKAYNWILTVGPRIILAIIVLSLGIWLIRFLKRALNRHMVNRDFDPSLQPFLISLFVTALQVMLILALMQVLGLQMTIFTALIGAMGVAAGLALSGTLQNFTSGVLILLLKPFRVGDSIIAQGQEGIVTSIQIFFTIVTTYNNTTVIIPNSKLSNEVIINLSKQGIRRLEMEFKFNFGISFEQVRDIVQKRINQSPEILKEPAADFGVSTVDPDGYKVMIRIWVDAHQFYDLRLRFQEAIINDFKTGGLKLPGL</sequence>
<dbReference type="STRING" id="1302690.BUE76_13740"/>
<dbReference type="AlphaFoldDB" id="A0A1M5HDD3"/>
<dbReference type="Gene3D" id="3.30.70.100">
    <property type="match status" value="1"/>
</dbReference>
<evidence type="ECO:0000256" key="3">
    <source>
        <dbReference type="ARBA" id="ARBA00022475"/>
    </source>
</evidence>
<dbReference type="Gene3D" id="2.30.30.60">
    <property type="match status" value="1"/>
</dbReference>
<feature type="domain" description="Mechanosensitive ion channel MscS" evidence="8">
    <location>
        <begin position="116"/>
        <end position="182"/>
    </location>
</feature>
<proteinExistence type="inferred from homology"/>
<dbReference type="GO" id="GO:0008381">
    <property type="term" value="F:mechanosensitive monoatomic ion channel activity"/>
    <property type="evidence" value="ECO:0007669"/>
    <property type="project" value="InterPro"/>
</dbReference>
<dbReference type="SUPFAM" id="SSF82861">
    <property type="entry name" value="Mechanosensitive channel protein MscS (YggB), transmembrane region"/>
    <property type="match status" value="1"/>
</dbReference>
<keyword evidence="6 7" id="KW-0472">Membrane</keyword>
<gene>
    <name evidence="9" type="ORF">SAMN05444008_1199</name>
</gene>
<feature type="transmembrane region" description="Helical" evidence="7">
    <location>
        <begin position="70"/>
        <end position="91"/>
    </location>
</feature>
<dbReference type="InterPro" id="IPR006685">
    <property type="entry name" value="MscS_channel_2nd"/>
</dbReference>
<dbReference type="Gene3D" id="1.10.287.1260">
    <property type="match status" value="1"/>
</dbReference>
<dbReference type="InterPro" id="IPR045275">
    <property type="entry name" value="MscS_archaea/bacteria_type"/>
</dbReference>
<evidence type="ECO:0000313" key="9">
    <source>
        <dbReference type="EMBL" id="SHG13937.1"/>
    </source>
</evidence>
<dbReference type="InterPro" id="IPR010920">
    <property type="entry name" value="LSM_dom_sf"/>
</dbReference>
<evidence type="ECO:0000256" key="7">
    <source>
        <dbReference type="SAM" id="Phobius"/>
    </source>
</evidence>
<keyword evidence="10" id="KW-1185">Reference proteome</keyword>
<evidence type="ECO:0000256" key="6">
    <source>
        <dbReference type="ARBA" id="ARBA00023136"/>
    </source>
</evidence>
<dbReference type="SUPFAM" id="SSF50182">
    <property type="entry name" value="Sm-like ribonucleoproteins"/>
    <property type="match status" value="1"/>
</dbReference>
<organism evidence="9 10">
    <name type="scientific">Cnuella takakiae</name>
    <dbReference type="NCBI Taxonomy" id="1302690"/>
    <lineage>
        <taxon>Bacteria</taxon>
        <taxon>Pseudomonadati</taxon>
        <taxon>Bacteroidota</taxon>
        <taxon>Chitinophagia</taxon>
        <taxon>Chitinophagales</taxon>
        <taxon>Chitinophagaceae</taxon>
        <taxon>Cnuella</taxon>
    </lineage>
</organism>
<dbReference type="InterPro" id="IPR011014">
    <property type="entry name" value="MscS_channel_TM-2"/>
</dbReference>
<reference evidence="9 10" key="1">
    <citation type="submission" date="2016-11" db="EMBL/GenBank/DDBJ databases">
        <authorList>
            <person name="Jaros S."/>
            <person name="Januszkiewicz K."/>
            <person name="Wedrychowicz H."/>
        </authorList>
    </citation>
    <scope>NUCLEOTIDE SEQUENCE [LARGE SCALE GENOMIC DNA]</scope>
    <source>
        <strain evidence="9 10">DSM 26897</strain>
    </source>
</reference>